<keyword evidence="1 4" id="KW-0663">Pyridoxal phosphate</keyword>
<dbReference type="PIRSF" id="PIRSF000390">
    <property type="entry name" value="PLP_StrS"/>
    <property type="match status" value="1"/>
</dbReference>
<comment type="similarity">
    <text evidence="2 5">Belongs to the DegT/DnrJ/EryC1 family.</text>
</comment>
<keyword evidence="6" id="KW-0032">Aminotransferase</keyword>
<dbReference type="CDD" id="cd00616">
    <property type="entry name" value="AHBA_syn"/>
    <property type="match status" value="1"/>
</dbReference>
<dbReference type="InterPro" id="IPR015421">
    <property type="entry name" value="PyrdxlP-dep_Trfase_major"/>
</dbReference>
<sequence>MSEIKIPVLDLKPQYEQIKSEVQGAINRVLESGQFIMGPDVKLFEQEVAEYVGVKHAIGVNSGTDALVIGLRALGIGEGDEVITTPFSFFATAESISNVGAKPVFADIDSRSFNIDPKEIKAKITPRTKAIMPVHLYGQPAAMAQIMEIAEEYGLKVIEDCAQSFGARYWGTCSSCNSLCQESTREALRGKFTGTIGNVGAYSFFPSKNLGAYGDGGMVVTNDDQVAEIVRMLRVHGAKKKYHNEVLGYNSRLDTLQAAILRVKLPYLEQWNEGRRKVAKTYNELLADVEGIITPELADGHVFHQYTIRVLDGKRDKVQQYLGEQGIGSMVYYPVPQDQLPVYQGQYPKMPVSDLLGTEVLSLPIWPEFDADKLICIVRVIAELSPTDDY</sequence>
<organism evidence="6">
    <name type="scientific">Planktothricoides sp. SpSt-374</name>
    <dbReference type="NCBI Taxonomy" id="2282167"/>
    <lineage>
        <taxon>Bacteria</taxon>
        <taxon>Bacillati</taxon>
        <taxon>Cyanobacteriota</taxon>
        <taxon>Cyanophyceae</taxon>
        <taxon>Oscillatoriophycideae</taxon>
        <taxon>Oscillatoriales</taxon>
        <taxon>Oscillatoriaceae</taxon>
        <taxon>Planktothricoides</taxon>
    </lineage>
</organism>
<dbReference type="GO" id="GO:0030170">
    <property type="term" value="F:pyridoxal phosphate binding"/>
    <property type="evidence" value="ECO:0007669"/>
    <property type="project" value="TreeGrafter"/>
</dbReference>
<evidence type="ECO:0000256" key="3">
    <source>
        <dbReference type="PIRSR" id="PIRSR000390-1"/>
    </source>
</evidence>
<dbReference type="Gene3D" id="3.40.640.10">
    <property type="entry name" value="Type I PLP-dependent aspartate aminotransferase-like (Major domain)"/>
    <property type="match status" value="1"/>
</dbReference>
<name>A0A7C3VH99_9CYAN</name>
<dbReference type="InterPro" id="IPR015422">
    <property type="entry name" value="PyrdxlP-dep_Trfase_small"/>
</dbReference>
<dbReference type="InterPro" id="IPR015424">
    <property type="entry name" value="PyrdxlP-dep_Trfase"/>
</dbReference>
<feature type="active site" description="Proton acceptor" evidence="3">
    <location>
        <position position="208"/>
    </location>
</feature>
<protein>
    <submittedName>
        <fullName evidence="6">DegT/DnrJ/EryC1/StrS family aminotransferase</fullName>
    </submittedName>
</protein>
<dbReference type="InterPro" id="IPR000653">
    <property type="entry name" value="DegT/StrS_aminotransferase"/>
</dbReference>
<evidence type="ECO:0000256" key="4">
    <source>
        <dbReference type="PIRSR" id="PIRSR000390-2"/>
    </source>
</evidence>
<gene>
    <name evidence="6" type="ORF">ENR15_12285</name>
</gene>
<dbReference type="FunFam" id="3.40.640.10:FF:000089">
    <property type="entry name" value="Aminotransferase, DegT/DnrJ/EryC1/StrS family"/>
    <property type="match status" value="1"/>
</dbReference>
<dbReference type="EMBL" id="DSPX01000124">
    <property type="protein sequence ID" value="HGG01392.1"/>
    <property type="molecule type" value="Genomic_DNA"/>
</dbReference>
<dbReference type="GO" id="GO:0008483">
    <property type="term" value="F:transaminase activity"/>
    <property type="evidence" value="ECO:0007669"/>
    <property type="project" value="UniProtKB-KW"/>
</dbReference>
<evidence type="ECO:0000313" key="6">
    <source>
        <dbReference type="EMBL" id="HGG01392.1"/>
    </source>
</evidence>
<reference evidence="6" key="1">
    <citation type="journal article" date="2020" name="mSystems">
        <title>Genome- and Community-Level Interaction Insights into Carbon Utilization and Element Cycling Functions of Hydrothermarchaeota in Hydrothermal Sediment.</title>
        <authorList>
            <person name="Zhou Z."/>
            <person name="Liu Y."/>
            <person name="Xu W."/>
            <person name="Pan J."/>
            <person name="Luo Z.H."/>
            <person name="Li M."/>
        </authorList>
    </citation>
    <scope>NUCLEOTIDE SEQUENCE [LARGE SCALE GENOMIC DNA]</scope>
    <source>
        <strain evidence="6">SpSt-374</strain>
    </source>
</reference>
<evidence type="ECO:0000256" key="2">
    <source>
        <dbReference type="ARBA" id="ARBA00037999"/>
    </source>
</evidence>
<comment type="caution">
    <text evidence="6">The sequence shown here is derived from an EMBL/GenBank/DDBJ whole genome shotgun (WGS) entry which is preliminary data.</text>
</comment>
<evidence type="ECO:0000256" key="1">
    <source>
        <dbReference type="ARBA" id="ARBA00022898"/>
    </source>
</evidence>
<dbReference type="Pfam" id="PF01041">
    <property type="entry name" value="DegT_DnrJ_EryC1"/>
    <property type="match status" value="1"/>
</dbReference>
<feature type="modified residue" description="N6-(pyridoxal phosphate)lysine" evidence="4">
    <location>
        <position position="208"/>
    </location>
</feature>
<dbReference type="PANTHER" id="PTHR30244">
    <property type="entry name" value="TRANSAMINASE"/>
    <property type="match status" value="1"/>
</dbReference>
<proteinExistence type="inferred from homology"/>
<dbReference type="AlphaFoldDB" id="A0A7C3VH99"/>
<dbReference type="GO" id="GO:0000271">
    <property type="term" value="P:polysaccharide biosynthetic process"/>
    <property type="evidence" value="ECO:0007669"/>
    <property type="project" value="TreeGrafter"/>
</dbReference>
<dbReference type="Gene3D" id="3.90.1150.10">
    <property type="entry name" value="Aspartate Aminotransferase, domain 1"/>
    <property type="match status" value="1"/>
</dbReference>
<dbReference type="PANTHER" id="PTHR30244:SF36">
    <property type="entry name" value="3-OXO-GLUCOSE-6-PHOSPHATE:GLUTAMATE AMINOTRANSFERASE"/>
    <property type="match status" value="1"/>
</dbReference>
<dbReference type="SUPFAM" id="SSF53383">
    <property type="entry name" value="PLP-dependent transferases"/>
    <property type="match status" value="1"/>
</dbReference>
<accession>A0A7C3VH99</accession>
<keyword evidence="6" id="KW-0808">Transferase</keyword>
<evidence type="ECO:0000256" key="5">
    <source>
        <dbReference type="RuleBase" id="RU004508"/>
    </source>
</evidence>